<dbReference type="EMBL" id="UINC01041856">
    <property type="protein sequence ID" value="SVB43698.1"/>
    <property type="molecule type" value="Genomic_DNA"/>
</dbReference>
<dbReference type="PROSITE" id="PS51257">
    <property type="entry name" value="PROKAR_LIPOPROTEIN"/>
    <property type="match status" value="1"/>
</dbReference>
<sequence>MKKTLLLVLPLLFIMSCDTDDDETSDGLEGTWTVESVTYYENGNCSGEGETDDFINGPFTGTVTYTEALATASLSLSQSLSSYCDDADGNMVNDTTCVYDGDVELILSVFVSDCYDDGGNWEADSTCNFDFTDEWYYTYHEDSLGNATYCEIYYDEGEFIDVETVCGSAVVSGNTAMLQIIEENDDNELECTVIMLS</sequence>
<feature type="non-terminal residue" evidence="1">
    <location>
        <position position="197"/>
    </location>
</feature>
<evidence type="ECO:0000313" key="1">
    <source>
        <dbReference type="EMBL" id="SVB43698.1"/>
    </source>
</evidence>
<accession>A0A382DZ83</accession>
<protein>
    <recommendedName>
        <fullName evidence="2">Lipocalin-like domain-containing protein</fullName>
    </recommendedName>
</protein>
<proteinExistence type="predicted"/>
<dbReference type="AlphaFoldDB" id="A0A382DZ83"/>
<organism evidence="1">
    <name type="scientific">marine metagenome</name>
    <dbReference type="NCBI Taxonomy" id="408172"/>
    <lineage>
        <taxon>unclassified sequences</taxon>
        <taxon>metagenomes</taxon>
        <taxon>ecological metagenomes</taxon>
    </lineage>
</organism>
<name>A0A382DZ83_9ZZZZ</name>
<gene>
    <name evidence="1" type="ORF">METZ01_LOCUS196552</name>
</gene>
<reference evidence="1" key="1">
    <citation type="submission" date="2018-05" db="EMBL/GenBank/DDBJ databases">
        <authorList>
            <person name="Lanie J.A."/>
            <person name="Ng W.-L."/>
            <person name="Kazmierczak K.M."/>
            <person name="Andrzejewski T.M."/>
            <person name="Davidsen T.M."/>
            <person name="Wayne K.J."/>
            <person name="Tettelin H."/>
            <person name="Glass J.I."/>
            <person name="Rusch D."/>
            <person name="Podicherti R."/>
            <person name="Tsui H.-C.T."/>
            <person name="Winkler M.E."/>
        </authorList>
    </citation>
    <scope>NUCLEOTIDE SEQUENCE</scope>
</reference>
<evidence type="ECO:0008006" key="2">
    <source>
        <dbReference type="Google" id="ProtNLM"/>
    </source>
</evidence>